<organism evidence="1 2">
    <name type="scientific">Flemingia macrophylla</name>
    <dbReference type="NCBI Taxonomy" id="520843"/>
    <lineage>
        <taxon>Eukaryota</taxon>
        <taxon>Viridiplantae</taxon>
        <taxon>Streptophyta</taxon>
        <taxon>Embryophyta</taxon>
        <taxon>Tracheophyta</taxon>
        <taxon>Spermatophyta</taxon>
        <taxon>Magnoliopsida</taxon>
        <taxon>eudicotyledons</taxon>
        <taxon>Gunneridae</taxon>
        <taxon>Pentapetalae</taxon>
        <taxon>rosids</taxon>
        <taxon>fabids</taxon>
        <taxon>Fabales</taxon>
        <taxon>Fabaceae</taxon>
        <taxon>Papilionoideae</taxon>
        <taxon>50 kb inversion clade</taxon>
        <taxon>NPAAA clade</taxon>
        <taxon>indigoferoid/millettioid clade</taxon>
        <taxon>Phaseoleae</taxon>
        <taxon>Flemingia</taxon>
    </lineage>
</organism>
<evidence type="ECO:0000313" key="2">
    <source>
        <dbReference type="Proteomes" id="UP001603857"/>
    </source>
</evidence>
<dbReference type="EMBL" id="JBGMDY010000006">
    <property type="protein sequence ID" value="KAL2329670.1"/>
    <property type="molecule type" value="Genomic_DNA"/>
</dbReference>
<evidence type="ECO:0000313" key="1">
    <source>
        <dbReference type="EMBL" id="KAL2329670.1"/>
    </source>
</evidence>
<name>A0ABD1M1L2_9FABA</name>
<reference evidence="1 2" key="1">
    <citation type="submission" date="2024-08" db="EMBL/GenBank/DDBJ databases">
        <title>Insights into the chromosomal genome structure of Flemingia macrophylla.</title>
        <authorList>
            <person name="Ding Y."/>
            <person name="Zhao Y."/>
            <person name="Bi W."/>
            <person name="Wu M."/>
            <person name="Zhao G."/>
            <person name="Gong Y."/>
            <person name="Li W."/>
            <person name="Zhang P."/>
        </authorList>
    </citation>
    <scope>NUCLEOTIDE SEQUENCE [LARGE SCALE GENOMIC DNA]</scope>
    <source>
        <strain evidence="1">DYQJB</strain>
        <tissue evidence="1">Leaf</tissue>
    </source>
</reference>
<keyword evidence="2" id="KW-1185">Reference proteome</keyword>
<sequence length="89" mass="10326">MSTLHICQKINHIQASKKLPYRGPETLPRFQPENLEQNKTKFDRVNELVAKKGFTSSQSIFNAECLSWFLLIRISSYKKLVSKQVDVTK</sequence>
<proteinExistence type="predicted"/>
<dbReference type="AlphaFoldDB" id="A0ABD1M1L2"/>
<comment type="caution">
    <text evidence="1">The sequence shown here is derived from an EMBL/GenBank/DDBJ whole genome shotgun (WGS) entry which is preliminary data.</text>
</comment>
<gene>
    <name evidence="1" type="ORF">Fmac_017251</name>
</gene>
<protein>
    <submittedName>
        <fullName evidence="1">Uncharacterized protein</fullName>
    </submittedName>
</protein>
<accession>A0ABD1M1L2</accession>
<dbReference type="Proteomes" id="UP001603857">
    <property type="component" value="Unassembled WGS sequence"/>
</dbReference>